<comment type="caution">
    <text evidence="3">The sequence shown here is derived from an EMBL/GenBank/DDBJ whole genome shotgun (WGS) entry which is preliminary data.</text>
</comment>
<keyword evidence="2" id="KW-1133">Transmembrane helix</keyword>
<keyword evidence="2" id="KW-0472">Membrane</keyword>
<evidence type="ECO:0000313" key="3">
    <source>
        <dbReference type="EMBL" id="CAD7005147.1"/>
    </source>
</evidence>
<evidence type="ECO:0000256" key="2">
    <source>
        <dbReference type="SAM" id="Phobius"/>
    </source>
</evidence>
<organism evidence="3 4">
    <name type="scientific">Ceratitis capitata</name>
    <name type="common">Mediterranean fruit fly</name>
    <name type="synonym">Tephritis capitata</name>
    <dbReference type="NCBI Taxonomy" id="7213"/>
    <lineage>
        <taxon>Eukaryota</taxon>
        <taxon>Metazoa</taxon>
        <taxon>Ecdysozoa</taxon>
        <taxon>Arthropoda</taxon>
        <taxon>Hexapoda</taxon>
        <taxon>Insecta</taxon>
        <taxon>Pterygota</taxon>
        <taxon>Neoptera</taxon>
        <taxon>Endopterygota</taxon>
        <taxon>Diptera</taxon>
        <taxon>Brachycera</taxon>
        <taxon>Muscomorpha</taxon>
        <taxon>Tephritoidea</taxon>
        <taxon>Tephritidae</taxon>
        <taxon>Ceratitis</taxon>
        <taxon>Ceratitis</taxon>
    </lineage>
</organism>
<dbReference type="AlphaFoldDB" id="A0A811V5N5"/>
<evidence type="ECO:0000313" key="4">
    <source>
        <dbReference type="Proteomes" id="UP000606786"/>
    </source>
</evidence>
<feature type="region of interest" description="Disordered" evidence="1">
    <location>
        <begin position="1"/>
        <end position="29"/>
    </location>
</feature>
<gene>
    <name evidence="3" type="ORF">CCAP1982_LOCUS13508</name>
</gene>
<proteinExistence type="predicted"/>
<keyword evidence="4" id="KW-1185">Reference proteome</keyword>
<accession>A0A811V5N5</accession>
<reference evidence="3" key="1">
    <citation type="submission" date="2020-11" db="EMBL/GenBank/DDBJ databases">
        <authorList>
            <person name="Whitehead M."/>
        </authorList>
    </citation>
    <scope>NUCLEOTIDE SEQUENCE</scope>
    <source>
        <strain evidence="3">EGII</strain>
    </source>
</reference>
<dbReference type="Proteomes" id="UP000606786">
    <property type="component" value="Unassembled WGS sequence"/>
</dbReference>
<sequence>MASKNVDREGESVSTLQADFNSEDDGGSLTDETARCVTKTTATRCSEAMATFVVAICSSSLHPYTLSLSHADKVLSVCDFHIFGVFSLSLASAAVALLLKTVSEQLTKKVRVALLLQGYKGNRLNYGSLIWEILQSLWILKHQN</sequence>
<feature type="transmembrane region" description="Helical" evidence="2">
    <location>
        <begin position="80"/>
        <end position="99"/>
    </location>
</feature>
<protein>
    <submittedName>
        <fullName evidence="3">(Mediterranean fruit fly) hypothetical protein</fullName>
    </submittedName>
</protein>
<evidence type="ECO:0000256" key="1">
    <source>
        <dbReference type="SAM" id="MobiDB-lite"/>
    </source>
</evidence>
<dbReference type="EMBL" id="CAJHJT010000034">
    <property type="protein sequence ID" value="CAD7005147.1"/>
    <property type="molecule type" value="Genomic_DNA"/>
</dbReference>
<feature type="compositionally biased region" description="Basic and acidic residues" evidence="1">
    <location>
        <begin position="1"/>
        <end position="11"/>
    </location>
</feature>
<keyword evidence="2" id="KW-0812">Transmembrane</keyword>
<name>A0A811V5N5_CERCA</name>